<feature type="transmembrane region" description="Helical" evidence="8">
    <location>
        <begin position="153"/>
        <end position="178"/>
    </location>
</feature>
<comment type="similarity">
    <text evidence="2">Belongs to the cation diffusion facilitator (CDF) transporter (TC 2.A.4) family. SLC30A subfamily.</text>
</comment>
<keyword evidence="6" id="KW-0406">Ion transport</keyword>
<dbReference type="InterPro" id="IPR036837">
    <property type="entry name" value="Cation_efflux_CTD_sf"/>
</dbReference>
<dbReference type="InterPro" id="IPR002524">
    <property type="entry name" value="Cation_efflux"/>
</dbReference>
<organism evidence="11 12">
    <name type="scientific">Candidatus Solincola sediminis</name>
    <dbReference type="NCBI Taxonomy" id="1797199"/>
    <lineage>
        <taxon>Bacteria</taxon>
        <taxon>Bacillati</taxon>
        <taxon>Actinomycetota</taxon>
        <taxon>Candidatus Geothermincolia</taxon>
        <taxon>Candidatus Geothermincolales</taxon>
        <taxon>Candidatus Geothermincolaceae</taxon>
        <taxon>Candidatus Solincola</taxon>
    </lineage>
</organism>
<feature type="domain" description="Cation efflux protein transmembrane" evidence="9">
    <location>
        <begin position="19"/>
        <end position="209"/>
    </location>
</feature>
<keyword evidence="4 8" id="KW-0812">Transmembrane</keyword>
<evidence type="ECO:0000259" key="10">
    <source>
        <dbReference type="Pfam" id="PF16916"/>
    </source>
</evidence>
<dbReference type="EMBL" id="MELK01000040">
    <property type="protein sequence ID" value="OFW56799.1"/>
    <property type="molecule type" value="Genomic_DNA"/>
</dbReference>
<evidence type="ECO:0000256" key="5">
    <source>
        <dbReference type="ARBA" id="ARBA00022989"/>
    </source>
</evidence>
<dbReference type="NCBIfam" id="TIGR01297">
    <property type="entry name" value="CDF"/>
    <property type="match status" value="1"/>
</dbReference>
<evidence type="ECO:0000256" key="1">
    <source>
        <dbReference type="ARBA" id="ARBA00004141"/>
    </source>
</evidence>
<comment type="subcellular location">
    <subcellularLocation>
        <location evidence="1">Membrane</location>
        <topology evidence="1">Multi-pass membrane protein</topology>
    </subcellularLocation>
</comment>
<dbReference type="PANTHER" id="PTHR11562:SF17">
    <property type="entry name" value="RE54080P-RELATED"/>
    <property type="match status" value="1"/>
</dbReference>
<evidence type="ECO:0000256" key="3">
    <source>
        <dbReference type="ARBA" id="ARBA00022448"/>
    </source>
</evidence>
<feature type="transmembrane region" description="Helical" evidence="8">
    <location>
        <begin position="85"/>
        <end position="105"/>
    </location>
</feature>
<evidence type="ECO:0000256" key="7">
    <source>
        <dbReference type="ARBA" id="ARBA00023136"/>
    </source>
</evidence>
<sequence>MERSHMVKHQHQFQAKGRLIVAIILNSLFMVLEVVFALLAGSLALLGDAGHNFTDSFALILSLIAVMVMSRPSDRKKTFGYHRSGIVVAFINSLAIIAVCFFLFYEAGRRIANPPEVRGGLIIIVAAIGVLVNGGVALLLLKGREDLNIRSAFLHLMGDALLSLGVVLAGLIIIATGWNIVDPIATLAIALVILVSAFGILRESLSILMESVPRGIIYKDVLSDMNSFPGVNDVHDLHIWEIGSHLYALSAHVSMASDSVDECQDVLRKIKQMLLERYNVTHTTLEMEGDICSPGCCRFD</sequence>
<evidence type="ECO:0000256" key="8">
    <source>
        <dbReference type="SAM" id="Phobius"/>
    </source>
</evidence>
<evidence type="ECO:0000313" key="11">
    <source>
        <dbReference type="EMBL" id="OFW56799.1"/>
    </source>
</evidence>
<proteinExistence type="inferred from homology"/>
<dbReference type="InterPro" id="IPR027469">
    <property type="entry name" value="Cation_efflux_TMD_sf"/>
</dbReference>
<dbReference type="PANTHER" id="PTHR11562">
    <property type="entry name" value="CATION EFFLUX PROTEIN/ ZINC TRANSPORTER"/>
    <property type="match status" value="1"/>
</dbReference>
<evidence type="ECO:0000256" key="4">
    <source>
        <dbReference type="ARBA" id="ARBA00022692"/>
    </source>
</evidence>
<feature type="domain" description="Cation efflux protein cytoplasmic" evidence="10">
    <location>
        <begin position="213"/>
        <end position="288"/>
    </location>
</feature>
<dbReference type="Pfam" id="PF16916">
    <property type="entry name" value="ZT_dimer"/>
    <property type="match status" value="1"/>
</dbReference>
<evidence type="ECO:0000256" key="6">
    <source>
        <dbReference type="ARBA" id="ARBA00023065"/>
    </source>
</evidence>
<evidence type="ECO:0000313" key="12">
    <source>
        <dbReference type="Proteomes" id="UP000177876"/>
    </source>
</evidence>
<gene>
    <name evidence="11" type="ORF">A2Y75_06410</name>
</gene>
<dbReference type="SUPFAM" id="SSF161111">
    <property type="entry name" value="Cation efflux protein transmembrane domain-like"/>
    <property type="match status" value="1"/>
</dbReference>
<dbReference type="GO" id="GO:0005385">
    <property type="term" value="F:zinc ion transmembrane transporter activity"/>
    <property type="evidence" value="ECO:0007669"/>
    <property type="project" value="TreeGrafter"/>
</dbReference>
<dbReference type="STRING" id="1797197.A2Y75_06410"/>
<keyword evidence="5 8" id="KW-1133">Transmembrane helix</keyword>
<dbReference type="GO" id="GO:0005886">
    <property type="term" value="C:plasma membrane"/>
    <property type="evidence" value="ECO:0007669"/>
    <property type="project" value="TreeGrafter"/>
</dbReference>
<dbReference type="Pfam" id="PF01545">
    <property type="entry name" value="Cation_efflux"/>
    <property type="match status" value="1"/>
</dbReference>
<dbReference type="InterPro" id="IPR050681">
    <property type="entry name" value="CDF/SLC30A"/>
</dbReference>
<comment type="caution">
    <text evidence="11">The sequence shown here is derived from an EMBL/GenBank/DDBJ whole genome shotgun (WGS) entry which is preliminary data.</text>
</comment>
<evidence type="ECO:0008006" key="13">
    <source>
        <dbReference type="Google" id="ProtNLM"/>
    </source>
</evidence>
<dbReference type="Proteomes" id="UP000177876">
    <property type="component" value="Unassembled WGS sequence"/>
</dbReference>
<feature type="transmembrane region" description="Helical" evidence="8">
    <location>
        <begin position="184"/>
        <end position="201"/>
    </location>
</feature>
<evidence type="ECO:0000256" key="2">
    <source>
        <dbReference type="ARBA" id="ARBA00008873"/>
    </source>
</evidence>
<evidence type="ECO:0000259" key="9">
    <source>
        <dbReference type="Pfam" id="PF01545"/>
    </source>
</evidence>
<dbReference type="InterPro" id="IPR027470">
    <property type="entry name" value="Cation_efflux_CTD"/>
</dbReference>
<keyword evidence="7 8" id="KW-0472">Membrane</keyword>
<name>A0A1F2WIX5_9ACTN</name>
<accession>A0A1F2WIX5</accession>
<dbReference type="Gene3D" id="3.30.70.1350">
    <property type="entry name" value="Cation efflux protein, cytoplasmic domain"/>
    <property type="match status" value="1"/>
</dbReference>
<feature type="transmembrane region" description="Helical" evidence="8">
    <location>
        <begin position="20"/>
        <end position="44"/>
    </location>
</feature>
<dbReference type="InterPro" id="IPR058533">
    <property type="entry name" value="Cation_efflux_TM"/>
</dbReference>
<protein>
    <recommendedName>
        <fullName evidence="13">Cation transporter</fullName>
    </recommendedName>
</protein>
<feature type="transmembrane region" description="Helical" evidence="8">
    <location>
        <begin position="117"/>
        <end position="141"/>
    </location>
</feature>
<reference evidence="11 12" key="1">
    <citation type="journal article" date="2016" name="Nat. Commun.">
        <title>Thousands of microbial genomes shed light on interconnected biogeochemical processes in an aquifer system.</title>
        <authorList>
            <person name="Anantharaman K."/>
            <person name="Brown C.T."/>
            <person name="Hug L.A."/>
            <person name="Sharon I."/>
            <person name="Castelle C.J."/>
            <person name="Probst A.J."/>
            <person name="Thomas B.C."/>
            <person name="Singh A."/>
            <person name="Wilkins M.J."/>
            <person name="Karaoz U."/>
            <person name="Brodie E.L."/>
            <person name="Williams K.H."/>
            <person name="Hubbard S.S."/>
            <person name="Banfield J.F."/>
        </authorList>
    </citation>
    <scope>NUCLEOTIDE SEQUENCE [LARGE SCALE GENOMIC DNA]</scope>
</reference>
<dbReference type="Gene3D" id="1.20.1510.10">
    <property type="entry name" value="Cation efflux protein transmembrane domain"/>
    <property type="match status" value="1"/>
</dbReference>
<dbReference type="SUPFAM" id="SSF160240">
    <property type="entry name" value="Cation efflux protein cytoplasmic domain-like"/>
    <property type="match status" value="1"/>
</dbReference>
<feature type="transmembrane region" description="Helical" evidence="8">
    <location>
        <begin position="56"/>
        <end position="73"/>
    </location>
</feature>
<keyword evidence="3" id="KW-0813">Transport</keyword>
<dbReference type="AlphaFoldDB" id="A0A1F2WIX5"/>